<accession>A0ACC0MWN2</accession>
<comment type="caution">
    <text evidence="1">The sequence shown here is derived from an EMBL/GenBank/DDBJ whole genome shotgun (WGS) entry which is preliminary data.</text>
</comment>
<dbReference type="EMBL" id="CM046394">
    <property type="protein sequence ID" value="KAI8545448.1"/>
    <property type="molecule type" value="Genomic_DNA"/>
</dbReference>
<reference evidence="1" key="1">
    <citation type="submission" date="2022-02" db="EMBL/GenBank/DDBJ databases">
        <title>Plant Genome Project.</title>
        <authorList>
            <person name="Zhang R.-G."/>
        </authorList>
    </citation>
    <scope>NUCLEOTIDE SEQUENCE</scope>
    <source>
        <strain evidence="1">AT1</strain>
    </source>
</reference>
<protein>
    <submittedName>
        <fullName evidence="1">Uncharacterized protein</fullName>
    </submittedName>
</protein>
<proteinExistence type="predicted"/>
<organism evidence="1 2">
    <name type="scientific">Rhododendron molle</name>
    <name type="common">Chinese azalea</name>
    <name type="synonym">Azalea mollis</name>
    <dbReference type="NCBI Taxonomy" id="49168"/>
    <lineage>
        <taxon>Eukaryota</taxon>
        <taxon>Viridiplantae</taxon>
        <taxon>Streptophyta</taxon>
        <taxon>Embryophyta</taxon>
        <taxon>Tracheophyta</taxon>
        <taxon>Spermatophyta</taxon>
        <taxon>Magnoliopsida</taxon>
        <taxon>eudicotyledons</taxon>
        <taxon>Gunneridae</taxon>
        <taxon>Pentapetalae</taxon>
        <taxon>asterids</taxon>
        <taxon>Ericales</taxon>
        <taxon>Ericaceae</taxon>
        <taxon>Ericoideae</taxon>
        <taxon>Rhodoreae</taxon>
        <taxon>Rhododendron</taxon>
    </lineage>
</organism>
<evidence type="ECO:0000313" key="2">
    <source>
        <dbReference type="Proteomes" id="UP001062846"/>
    </source>
</evidence>
<keyword evidence="2" id="KW-1185">Reference proteome</keyword>
<gene>
    <name evidence="1" type="ORF">RHMOL_Rhmol07G0040700</name>
</gene>
<sequence>MVAKSCDKAVGRFSGKWMCGRKMWLMFSGSDSRTEIWVCSGGPVVGMKGGGDVVVVGKLLGEFHQWD</sequence>
<evidence type="ECO:0000313" key="1">
    <source>
        <dbReference type="EMBL" id="KAI8545448.1"/>
    </source>
</evidence>
<name>A0ACC0MWN2_RHOML</name>
<dbReference type="Proteomes" id="UP001062846">
    <property type="component" value="Chromosome 7"/>
</dbReference>